<keyword evidence="2" id="KW-1185">Reference proteome</keyword>
<evidence type="ECO:0000313" key="1">
    <source>
        <dbReference type="EMBL" id="CAK9093869.1"/>
    </source>
</evidence>
<organism evidence="1 2">
    <name type="scientific">Durusdinium trenchii</name>
    <dbReference type="NCBI Taxonomy" id="1381693"/>
    <lineage>
        <taxon>Eukaryota</taxon>
        <taxon>Sar</taxon>
        <taxon>Alveolata</taxon>
        <taxon>Dinophyceae</taxon>
        <taxon>Suessiales</taxon>
        <taxon>Symbiodiniaceae</taxon>
        <taxon>Durusdinium</taxon>
    </lineage>
</organism>
<reference evidence="1 2" key="1">
    <citation type="submission" date="2024-02" db="EMBL/GenBank/DDBJ databases">
        <authorList>
            <person name="Chen Y."/>
            <person name="Shah S."/>
            <person name="Dougan E. K."/>
            <person name="Thang M."/>
            <person name="Chan C."/>
        </authorList>
    </citation>
    <scope>NUCLEOTIDE SEQUENCE [LARGE SCALE GENOMIC DNA]</scope>
</reference>
<accession>A0ABP0QZZ2</accession>
<dbReference type="Proteomes" id="UP001642464">
    <property type="component" value="Unassembled WGS sequence"/>
</dbReference>
<sequence>DENDGETYNQLLLQAAAALEFDVVDAEETAIFAQIEELLKQDESYAAQNKKRQRLVREALQSPSFSAKLNLVDLLMEPLDAAINKFLQRSGILTQLWFDQQQLPEDNSKATTLFHEWASGHFGLKVVDSILHKIRCQDLVRFLRASKDPDLQQTCFEIVLFVLADIWRRCYHSVQTFPFQMFALLDCHDPATFAQKWNEAKDQLNKCPECFDVGFSAPLLRAVDFNNLSSDESRMAAMTDLQSLLHNVSSDAVEVSHGKYQNLFHRFRGGRKTAPTAAESSILHSLNQEHAALLRNVQWKTLPKKHSMAASVRNFKRRKDMKGRVLSRNQCLRHVAKKPIRKICGWNVFHRSCLNECGRSLSKTEYKVKTKAWSRQWRFMNEDDRQAFAVQERFEQACREELASRPQDSVAAICAGQEDLLEPMGSIDTFSTKHLQEVAGSLAIISRE</sequence>
<dbReference type="EMBL" id="CAXAMM010040535">
    <property type="protein sequence ID" value="CAK9093869.1"/>
    <property type="molecule type" value="Genomic_DNA"/>
</dbReference>
<protein>
    <submittedName>
        <fullName evidence="1">Uncharacterized protein</fullName>
    </submittedName>
</protein>
<name>A0ABP0QZZ2_9DINO</name>
<evidence type="ECO:0000313" key="2">
    <source>
        <dbReference type="Proteomes" id="UP001642464"/>
    </source>
</evidence>
<comment type="caution">
    <text evidence="1">The sequence shown here is derived from an EMBL/GenBank/DDBJ whole genome shotgun (WGS) entry which is preliminary data.</text>
</comment>
<feature type="non-terminal residue" evidence="1">
    <location>
        <position position="1"/>
    </location>
</feature>
<proteinExistence type="predicted"/>
<gene>
    <name evidence="1" type="ORF">SCF082_LOCUS44143</name>
</gene>